<gene>
    <name evidence="3" type="ORF">SAMN05660337_0148</name>
</gene>
<dbReference type="AlphaFoldDB" id="A0A1G9B405"/>
<evidence type="ECO:0000313" key="4">
    <source>
        <dbReference type="Proteomes" id="UP000199053"/>
    </source>
</evidence>
<keyword evidence="2" id="KW-1133">Transmembrane helix</keyword>
<feature type="compositionally biased region" description="Basic residues" evidence="1">
    <location>
        <begin position="373"/>
        <end position="387"/>
    </location>
</feature>
<dbReference type="OrthoDB" id="384184at2"/>
<dbReference type="RefSeq" id="WP_139167310.1">
    <property type="nucleotide sequence ID" value="NZ_FNGA01000001.1"/>
</dbReference>
<reference evidence="4" key="1">
    <citation type="submission" date="2016-10" db="EMBL/GenBank/DDBJ databases">
        <authorList>
            <person name="Varghese N."/>
            <person name="Submissions S."/>
        </authorList>
    </citation>
    <scope>NUCLEOTIDE SEQUENCE [LARGE SCALE GENOMIC DNA]</scope>
    <source>
        <strain evidence="4">DSM 16995</strain>
    </source>
</reference>
<proteinExistence type="predicted"/>
<evidence type="ECO:0000256" key="2">
    <source>
        <dbReference type="SAM" id="Phobius"/>
    </source>
</evidence>
<keyword evidence="4" id="KW-1185">Reference proteome</keyword>
<accession>A0A1G9B405</accession>
<dbReference type="EMBL" id="FNGA01000001">
    <property type="protein sequence ID" value="SDK34271.1"/>
    <property type="molecule type" value="Genomic_DNA"/>
</dbReference>
<keyword evidence="2" id="KW-0472">Membrane</keyword>
<feature type="region of interest" description="Disordered" evidence="1">
    <location>
        <begin position="340"/>
        <end position="387"/>
    </location>
</feature>
<name>A0A1G9B405_9BACT</name>
<organism evidence="3 4">
    <name type="scientific">Maridesulfovibrio ferrireducens</name>
    <dbReference type="NCBI Taxonomy" id="246191"/>
    <lineage>
        <taxon>Bacteria</taxon>
        <taxon>Pseudomonadati</taxon>
        <taxon>Thermodesulfobacteriota</taxon>
        <taxon>Desulfovibrionia</taxon>
        <taxon>Desulfovibrionales</taxon>
        <taxon>Desulfovibrionaceae</taxon>
        <taxon>Maridesulfovibrio</taxon>
    </lineage>
</organism>
<evidence type="ECO:0000256" key="1">
    <source>
        <dbReference type="SAM" id="MobiDB-lite"/>
    </source>
</evidence>
<evidence type="ECO:0000313" key="3">
    <source>
        <dbReference type="EMBL" id="SDK34271.1"/>
    </source>
</evidence>
<feature type="transmembrane region" description="Helical" evidence="2">
    <location>
        <begin position="46"/>
        <end position="67"/>
    </location>
</feature>
<sequence length="387" mass="42368">MSKTLTRLISAGMFLLLAGFILFMLNQISALAQLCASYFPQSYDYILFGLSGLFLIICISPLVMFIFRPGPLTMPDNPTPAEQEKYIRKLCKRLRSNKHVRKMKLNLSRNEDLDLALNGLDEISTEKMKSVASRIFLSTAISQNGKLDSFIVLGSLTKLVWDVSKIYNQRPSLRDMISVYSNVAVTAFFASAVEDLDIQSQIEAIMSPVLAGSALGMIPGAGGLTSIITASILDGSTNAFLALRVGIITRGHFSYRADKKTAGYRRGVLKEAAGLLLSIAVNSTKMITSAYLKTITRSAGDKAMSAARKVVDSKDKAFEATGKAARYSARQAQKVAHFASFSGKNKEEATEPDYQEGNSAQEENCDHDESATSKKKSVLGKLFRHRK</sequence>
<protein>
    <submittedName>
        <fullName evidence="3">Uncharacterized protein</fullName>
    </submittedName>
</protein>
<keyword evidence="2" id="KW-0812">Transmembrane</keyword>
<dbReference type="STRING" id="246191.SAMN05660337_0148"/>
<dbReference type="Proteomes" id="UP000199053">
    <property type="component" value="Unassembled WGS sequence"/>
</dbReference>